<gene>
    <name evidence="1" type="ORF">BOO69_13765</name>
</gene>
<dbReference type="RefSeq" id="WP_071972693.1">
    <property type="nucleotide sequence ID" value="NZ_CP018076.1"/>
</dbReference>
<organism evidence="1 2">
    <name type="scientific">Sulfitobacter alexandrii</name>
    <dbReference type="NCBI Taxonomy" id="1917485"/>
    <lineage>
        <taxon>Bacteria</taxon>
        <taxon>Pseudomonadati</taxon>
        <taxon>Pseudomonadota</taxon>
        <taxon>Alphaproteobacteria</taxon>
        <taxon>Rhodobacterales</taxon>
        <taxon>Roseobacteraceae</taxon>
        <taxon>Sulfitobacter</taxon>
    </lineage>
</organism>
<reference evidence="1 2" key="1">
    <citation type="submission" date="2016-11" db="EMBL/GenBank/DDBJ databases">
        <title>Complete genome sequence of Sulfitobacter sp. AM1-D1, a toxic bacteria associated with marine dinoflagellate Alexandrium minutum in East China Sea.</title>
        <authorList>
            <person name="Yang Q."/>
            <person name="Zhang X."/>
            <person name="Tian X."/>
        </authorList>
    </citation>
    <scope>NUCLEOTIDE SEQUENCE [LARGE SCALE GENOMIC DNA]</scope>
    <source>
        <strain evidence="1 2">AM1-D1</strain>
    </source>
</reference>
<protein>
    <recommendedName>
        <fullName evidence="3">Cyclase</fullName>
    </recommendedName>
</protein>
<dbReference type="AlphaFoldDB" id="A0A1J0WJ42"/>
<dbReference type="EMBL" id="CP018076">
    <property type="protein sequence ID" value="APE44351.1"/>
    <property type="molecule type" value="Genomic_DNA"/>
</dbReference>
<dbReference type="KEGG" id="suam:BOO69_13765"/>
<name>A0A1J0WJ42_9RHOB</name>
<evidence type="ECO:0008006" key="3">
    <source>
        <dbReference type="Google" id="ProtNLM"/>
    </source>
</evidence>
<dbReference type="Proteomes" id="UP000181897">
    <property type="component" value="Chromosome"/>
</dbReference>
<dbReference type="STRING" id="1917485.BOO69_13765"/>
<dbReference type="OrthoDB" id="7726846at2"/>
<evidence type="ECO:0000313" key="2">
    <source>
        <dbReference type="Proteomes" id="UP000181897"/>
    </source>
</evidence>
<evidence type="ECO:0000313" key="1">
    <source>
        <dbReference type="EMBL" id="APE44351.1"/>
    </source>
</evidence>
<accession>A0A1J0WJ42</accession>
<keyword evidence="2" id="KW-1185">Reference proteome</keyword>
<proteinExistence type="predicted"/>
<sequence length="87" mass="9820">MQMIVHQHVTDFADWKAAFDNDAEARRNAGLTVLQVWKDADSDTHAFFLLDVNDRDKAQQWIDRSNALASDDGGTVTSSSAYFLETR</sequence>